<accession>A0A8J8KC64</accession>
<feature type="domain" description="Myb-like" evidence="1">
    <location>
        <begin position="144"/>
        <end position="190"/>
    </location>
</feature>
<reference evidence="2" key="1">
    <citation type="submission" date="2020-06" db="EMBL/GenBank/DDBJ databases">
        <title>A novel thermopfilic bacterium from Erzurum, Turkey.</title>
        <authorList>
            <person name="Adiguzel A."/>
            <person name="Ay H."/>
            <person name="Baltaci M.O."/>
        </authorList>
    </citation>
    <scope>NUCLEOTIDE SEQUENCE</scope>
    <source>
        <strain evidence="2">P2</strain>
    </source>
</reference>
<name>A0A8J8KC64_9BACI</name>
<dbReference type="Proteomes" id="UP000625804">
    <property type="component" value="Unassembled WGS sequence"/>
</dbReference>
<keyword evidence="3" id="KW-1185">Reference proteome</keyword>
<protein>
    <submittedName>
        <fullName evidence="2">Helix-turn-helix domain-containing protein</fullName>
    </submittedName>
</protein>
<evidence type="ECO:0000259" key="1">
    <source>
        <dbReference type="SMART" id="SM00717"/>
    </source>
</evidence>
<evidence type="ECO:0000313" key="3">
    <source>
        <dbReference type="Proteomes" id="UP000625804"/>
    </source>
</evidence>
<dbReference type="InterPro" id="IPR001005">
    <property type="entry name" value="SANT/Myb"/>
</dbReference>
<dbReference type="InterPro" id="IPR009061">
    <property type="entry name" value="DNA-bd_dom_put_sf"/>
</dbReference>
<dbReference type="InterPro" id="IPR036388">
    <property type="entry name" value="WH-like_DNA-bd_sf"/>
</dbReference>
<dbReference type="SMART" id="SM00717">
    <property type="entry name" value="SANT"/>
    <property type="match status" value="2"/>
</dbReference>
<dbReference type="SUPFAM" id="SSF46955">
    <property type="entry name" value="Putative DNA-binding domain"/>
    <property type="match status" value="1"/>
</dbReference>
<comment type="caution">
    <text evidence="2">The sequence shown here is derived from an EMBL/GenBank/DDBJ whole genome shotgun (WGS) entry which is preliminary data.</text>
</comment>
<dbReference type="RefSeq" id="WP_173731922.1">
    <property type="nucleotide sequence ID" value="NZ_JABTTE010000020.1"/>
</dbReference>
<gene>
    <name evidence="2" type="ORF">HR057_13255</name>
</gene>
<dbReference type="EMBL" id="JABTTE010000020">
    <property type="protein sequence ID" value="NSL52719.1"/>
    <property type="molecule type" value="Genomic_DNA"/>
</dbReference>
<feature type="domain" description="Myb-like" evidence="1">
    <location>
        <begin position="1"/>
        <end position="46"/>
    </location>
</feature>
<proteinExistence type="predicted"/>
<evidence type="ECO:0000313" key="2">
    <source>
        <dbReference type="EMBL" id="NSL52719.1"/>
    </source>
</evidence>
<dbReference type="Gene3D" id="1.10.10.10">
    <property type="entry name" value="Winged helix-like DNA-binding domain superfamily/Winged helix DNA-binding domain"/>
    <property type="match status" value="1"/>
</dbReference>
<dbReference type="AlphaFoldDB" id="A0A8J8KC64"/>
<sequence>MKREWSQEELNYLKENVGIYKIATIAKKLNRSYESINQKINRLGLANTKIHTGFITLGELARYLKIDRNTVKCWVRKYGLPCIKRVTRKSKVFYFVNPSEFWKWAEVHKDKVKFSDIEKNTIIPEPSWVDEERQKDQDMTKKRTYKNWTTLEDEILLELRQNGLTYKEIGILMNRSSISVERRYNRIISRKNRD</sequence>
<organism evidence="2 3">
    <name type="scientific">Calidifontibacillus erzurumensis</name>
    <dbReference type="NCBI Taxonomy" id="2741433"/>
    <lineage>
        <taxon>Bacteria</taxon>
        <taxon>Bacillati</taxon>
        <taxon>Bacillota</taxon>
        <taxon>Bacilli</taxon>
        <taxon>Bacillales</taxon>
        <taxon>Bacillaceae</taxon>
        <taxon>Calidifontibacillus/Schinkia group</taxon>
        <taxon>Calidifontibacillus</taxon>
    </lineage>
</organism>